<dbReference type="InterPro" id="IPR003781">
    <property type="entry name" value="CoA-bd"/>
</dbReference>
<protein>
    <submittedName>
        <fullName evidence="5">Acyl-CoA synthetase (NDP forming)/GNAT superfamily N-acetyltransferase</fullName>
    </submittedName>
</protein>
<dbReference type="GO" id="GO:0005524">
    <property type="term" value="F:ATP binding"/>
    <property type="evidence" value="ECO:0007669"/>
    <property type="project" value="UniProtKB-KW"/>
</dbReference>
<dbReference type="RefSeq" id="WP_167170877.1">
    <property type="nucleotide sequence ID" value="NZ_JAAOYM010000001.1"/>
</dbReference>
<evidence type="ECO:0000256" key="2">
    <source>
        <dbReference type="ARBA" id="ARBA00022741"/>
    </source>
</evidence>
<sequence length="886" mass="92501">MTTTVEHLGHRGLLADGRVVLIRPLVPSDAPEVTRLHSAFGERDSYLRFFGPAPAHLDRLAEAIAAETGPRHAAAGAFLDGRLVGVANYETLADPGIAEIALAVDATARAEGVGTLLLEQLVSTARARGINRLLAVVSAENTRMLRLLRDFGLPMTSTAQGPEREIVLQLDGGERYLETVATRERVAEVASLRHVLEPASIAVIGASRRESSVGHAVLANLIEAGFTGALFAVNPHAERILGIECRPSVADLPRTPELAVVAVPAPAVADAVEDCGRRGVRAVVIITAGLSPDDTDRVLTAVRRYGIRVVGPNCIGVVNTDPNVRMNATFLRSAVAGGDIGVMTQSGGVAIALTELLAAAGLGVSNVVSAGDKYDVSGNDLLLWWQHDDRTAAAVLYLESFGNPRKFGLLARSLAREKPVLAVRGANTALAQRAAASHTAAAATPAVSRDALFEQAGVLAVDTVTELLTVLAALRWQGLPSGNRVAVVSNAGGTGVLAVDACARHGLALPELTEETLVRLRALLPEQASPRNPVDTTAAVHPLAFGACVDAVVEDPGVDAVIVATAPTAVGDPADALSQRVSLRGKPIVVVRPGQLAPVVPLTDDLVGPVTASYSDPEHAAQALGRLAGYARWLAQPSGETPHLPGIDVDGARTLVAEALAQNHGDGWLTPAEVGALLRYFAIPTVPTAVAADEAEAVELFESMGGRPVALKANAEGLLHKSAGGGVALDVRDAEGVREVFATFRERFGGSLHSVVVQPMVPKGRELLVGINADEVFGPLVVFGLGGVDTDLIADRSARLAPLTESDADRLIAGLRSSPELLRQLPVAAVRDVLMRVGLLAVALPDVAELDLNPLVATEDGCVVLDSRVRVRGHLSGDPYLRYLKH</sequence>
<feature type="domain" description="N-acetyltransferase" evidence="4">
    <location>
        <begin position="20"/>
        <end position="173"/>
    </location>
</feature>
<dbReference type="Gene3D" id="3.30.1490.20">
    <property type="entry name" value="ATP-grasp fold, A domain"/>
    <property type="match status" value="1"/>
</dbReference>
<dbReference type="CDD" id="cd04301">
    <property type="entry name" value="NAT_SF"/>
    <property type="match status" value="1"/>
</dbReference>
<dbReference type="Pfam" id="PF13549">
    <property type="entry name" value="ATP-grasp_5"/>
    <property type="match status" value="1"/>
</dbReference>
<dbReference type="InterPro" id="IPR016102">
    <property type="entry name" value="Succinyl-CoA_synth-like"/>
</dbReference>
<gene>
    <name evidence="5" type="ORF">FHU38_002650</name>
</gene>
<reference evidence="5 6" key="1">
    <citation type="submission" date="2020-03" db="EMBL/GenBank/DDBJ databases">
        <title>Sequencing the genomes of 1000 actinobacteria strains.</title>
        <authorList>
            <person name="Klenk H.-P."/>
        </authorList>
    </citation>
    <scope>NUCLEOTIDE SEQUENCE [LARGE SCALE GENOMIC DNA]</scope>
    <source>
        <strain evidence="5 6">DSM 45685</strain>
    </source>
</reference>
<keyword evidence="6" id="KW-1185">Reference proteome</keyword>
<keyword evidence="1" id="KW-0436">Ligase</keyword>
<comment type="caution">
    <text evidence="5">The sequence shown here is derived from an EMBL/GenBank/DDBJ whole genome shotgun (WGS) entry which is preliminary data.</text>
</comment>
<dbReference type="PROSITE" id="PS51186">
    <property type="entry name" value="GNAT"/>
    <property type="match status" value="1"/>
</dbReference>
<proteinExistence type="predicted"/>
<accession>A0A7X5UQE8</accession>
<dbReference type="PANTHER" id="PTHR43334">
    <property type="entry name" value="ACETATE--COA LIGASE [ADP-FORMING]"/>
    <property type="match status" value="1"/>
</dbReference>
<dbReference type="InterPro" id="IPR043938">
    <property type="entry name" value="Ligase_CoA_dom"/>
</dbReference>
<dbReference type="SUPFAM" id="SSF51735">
    <property type="entry name" value="NAD(P)-binding Rossmann-fold domains"/>
    <property type="match status" value="1"/>
</dbReference>
<dbReference type="GO" id="GO:0016747">
    <property type="term" value="F:acyltransferase activity, transferring groups other than amino-acyl groups"/>
    <property type="evidence" value="ECO:0007669"/>
    <property type="project" value="InterPro"/>
</dbReference>
<dbReference type="InterPro" id="IPR000182">
    <property type="entry name" value="GNAT_dom"/>
</dbReference>
<keyword evidence="3" id="KW-0067">ATP-binding</keyword>
<dbReference type="Pfam" id="PF19045">
    <property type="entry name" value="Ligase_CoA_2"/>
    <property type="match status" value="1"/>
</dbReference>
<dbReference type="EMBL" id="JAAOYM010000001">
    <property type="protein sequence ID" value="NIJ12306.1"/>
    <property type="molecule type" value="Genomic_DNA"/>
</dbReference>
<dbReference type="AlphaFoldDB" id="A0A7X5UQE8"/>
<dbReference type="Gene3D" id="3.40.630.30">
    <property type="match status" value="1"/>
</dbReference>
<evidence type="ECO:0000313" key="6">
    <source>
        <dbReference type="Proteomes" id="UP000545493"/>
    </source>
</evidence>
<evidence type="ECO:0000256" key="1">
    <source>
        <dbReference type="ARBA" id="ARBA00022598"/>
    </source>
</evidence>
<dbReference type="Pfam" id="PF00583">
    <property type="entry name" value="Acetyltransf_1"/>
    <property type="match status" value="1"/>
</dbReference>
<dbReference type="InterPro" id="IPR036291">
    <property type="entry name" value="NAD(P)-bd_dom_sf"/>
</dbReference>
<keyword evidence="5" id="KW-0808">Transferase</keyword>
<dbReference type="Gene3D" id="3.40.50.720">
    <property type="entry name" value="NAD(P)-binding Rossmann-like Domain"/>
    <property type="match status" value="1"/>
</dbReference>
<evidence type="ECO:0000313" key="5">
    <source>
        <dbReference type="EMBL" id="NIJ12306.1"/>
    </source>
</evidence>
<evidence type="ECO:0000256" key="3">
    <source>
        <dbReference type="ARBA" id="ARBA00022840"/>
    </source>
</evidence>
<dbReference type="InterPro" id="IPR051538">
    <property type="entry name" value="Acyl-CoA_Synth/Transferase"/>
</dbReference>
<dbReference type="SUPFAM" id="SSF52210">
    <property type="entry name" value="Succinyl-CoA synthetase domains"/>
    <property type="match status" value="2"/>
</dbReference>
<keyword evidence="2" id="KW-0547">Nucleotide-binding</keyword>
<organism evidence="5 6">
    <name type="scientific">Saccharomonospora amisosensis</name>
    <dbReference type="NCBI Taxonomy" id="1128677"/>
    <lineage>
        <taxon>Bacteria</taxon>
        <taxon>Bacillati</taxon>
        <taxon>Actinomycetota</taxon>
        <taxon>Actinomycetes</taxon>
        <taxon>Pseudonocardiales</taxon>
        <taxon>Pseudonocardiaceae</taxon>
        <taxon>Saccharomonospora</taxon>
    </lineage>
</organism>
<dbReference type="PANTHER" id="PTHR43334:SF1">
    <property type="entry name" value="3-HYDROXYPROPIONATE--COA LIGASE [ADP-FORMING]"/>
    <property type="match status" value="1"/>
</dbReference>
<name>A0A7X5UQE8_9PSEU</name>
<dbReference type="InterPro" id="IPR032875">
    <property type="entry name" value="Succ_CoA_lig_flav_dom"/>
</dbReference>
<dbReference type="SUPFAM" id="SSF56059">
    <property type="entry name" value="Glutathione synthetase ATP-binding domain-like"/>
    <property type="match status" value="1"/>
</dbReference>
<dbReference type="InterPro" id="IPR013815">
    <property type="entry name" value="ATP_grasp_subdomain_1"/>
</dbReference>
<dbReference type="InterPro" id="IPR016181">
    <property type="entry name" value="Acyl_CoA_acyltransferase"/>
</dbReference>
<dbReference type="SMART" id="SM00881">
    <property type="entry name" value="CoA_binding"/>
    <property type="match status" value="1"/>
</dbReference>
<dbReference type="SUPFAM" id="SSF55729">
    <property type="entry name" value="Acyl-CoA N-acyltransferases (Nat)"/>
    <property type="match status" value="1"/>
</dbReference>
<dbReference type="Gene3D" id="3.40.50.261">
    <property type="entry name" value="Succinyl-CoA synthetase domains"/>
    <property type="match status" value="2"/>
</dbReference>
<dbReference type="Pfam" id="PF13380">
    <property type="entry name" value="CoA_binding_2"/>
    <property type="match status" value="1"/>
</dbReference>
<dbReference type="Pfam" id="PF13607">
    <property type="entry name" value="Succ_CoA_lig"/>
    <property type="match status" value="1"/>
</dbReference>
<evidence type="ECO:0000259" key="4">
    <source>
        <dbReference type="PROSITE" id="PS51186"/>
    </source>
</evidence>
<dbReference type="GO" id="GO:0043758">
    <property type="term" value="F:acetate-CoA ligase (ADP-forming) activity"/>
    <property type="evidence" value="ECO:0007669"/>
    <property type="project" value="InterPro"/>
</dbReference>
<dbReference type="Gene3D" id="3.30.470.20">
    <property type="entry name" value="ATP-grasp fold, B domain"/>
    <property type="match status" value="1"/>
</dbReference>
<dbReference type="Proteomes" id="UP000545493">
    <property type="component" value="Unassembled WGS sequence"/>
</dbReference>